<dbReference type="InterPro" id="IPR011537">
    <property type="entry name" value="NADH-UbQ_OxRdtase_suF"/>
</dbReference>
<reference evidence="16 17" key="1">
    <citation type="submission" date="2019-08" db="EMBL/GenBank/DDBJ databases">
        <title>Pelomicrobium methylotrophicum gen. nov., sp. nov. a moderately thermophilic, facultatively anaerobic, lithoautotrophic and methylotrophic bacterium isolated from a terrestrial mud volcano.</title>
        <authorList>
            <person name="Slobodkina G.B."/>
            <person name="Merkel A.Y."/>
            <person name="Slobodkin A.I."/>
        </authorList>
    </citation>
    <scope>NUCLEOTIDE SEQUENCE [LARGE SCALE GENOMIC DNA]</scope>
    <source>
        <strain evidence="16 17">SM250</strain>
    </source>
</reference>
<keyword evidence="11 14" id="KW-0411">Iron-sulfur</keyword>
<evidence type="ECO:0000256" key="2">
    <source>
        <dbReference type="ARBA" id="ARBA00001966"/>
    </source>
</evidence>
<feature type="domain" description="NADH-ubiquinone oxidoreductase 51kDa subunit iron-sulphur binding" evidence="15">
    <location>
        <begin position="340"/>
        <end position="385"/>
    </location>
</feature>
<evidence type="ECO:0000256" key="3">
    <source>
        <dbReference type="ARBA" id="ARBA00007523"/>
    </source>
</evidence>
<dbReference type="EC" id="7.1.1.-" evidence="14"/>
<dbReference type="PANTHER" id="PTHR11780:SF10">
    <property type="entry name" value="NADH DEHYDROGENASE [UBIQUINONE] FLAVOPROTEIN 1, MITOCHONDRIAL"/>
    <property type="match status" value="1"/>
</dbReference>
<dbReference type="OrthoDB" id="5287983at2"/>
<dbReference type="InterPro" id="IPR001949">
    <property type="entry name" value="NADH-UbQ_OxRdtase_51kDa_CS"/>
</dbReference>
<dbReference type="SUPFAM" id="SSF142019">
    <property type="entry name" value="Nqo1 FMN-binding domain-like"/>
    <property type="match status" value="1"/>
</dbReference>
<comment type="cofactor">
    <cofactor evidence="2 14">
        <name>[4Fe-4S] cluster</name>
        <dbReference type="ChEBI" id="CHEBI:49883"/>
    </cofactor>
</comment>
<dbReference type="PROSITE" id="PS00645">
    <property type="entry name" value="COMPLEX1_51K_2"/>
    <property type="match status" value="1"/>
</dbReference>
<dbReference type="AlphaFoldDB" id="A0A5C7EIZ9"/>
<dbReference type="FunFam" id="1.20.1440.230:FF:000001">
    <property type="entry name" value="Mitochondrial NADH dehydrogenase flavoprotein 1"/>
    <property type="match status" value="1"/>
</dbReference>
<keyword evidence="17" id="KW-1185">Reference proteome</keyword>
<evidence type="ECO:0000256" key="6">
    <source>
        <dbReference type="ARBA" id="ARBA00022643"/>
    </source>
</evidence>
<evidence type="ECO:0000256" key="11">
    <source>
        <dbReference type="ARBA" id="ARBA00023014"/>
    </source>
</evidence>
<dbReference type="GO" id="GO:0008137">
    <property type="term" value="F:NADH dehydrogenase (ubiquinone) activity"/>
    <property type="evidence" value="ECO:0007669"/>
    <property type="project" value="InterPro"/>
</dbReference>
<dbReference type="GO" id="GO:0003954">
    <property type="term" value="F:NADH dehydrogenase activity"/>
    <property type="evidence" value="ECO:0007669"/>
    <property type="project" value="TreeGrafter"/>
</dbReference>
<dbReference type="Pfam" id="PF10589">
    <property type="entry name" value="NADH_4Fe-4S"/>
    <property type="match status" value="1"/>
</dbReference>
<dbReference type="Gene3D" id="1.20.1440.230">
    <property type="entry name" value="NADH-ubiquinone oxidoreductase 51kDa subunit, iron-sulphur binding domain"/>
    <property type="match status" value="1"/>
</dbReference>
<keyword evidence="12 14" id="KW-0520">NAD</keyword>
<evidence type="ECO:0000256" key="7">
    <source>
        <dbReference type="ARBA" id="ARBA00022719"/>
    </source>
</evidence>
<dbReference type="InterPro" id="IPR037225">
    <property type="entry name" value="Nuo51_FMN-bd_sf"/>
</dbReference>
<evidence type="ECO:0000256" key="8">
    <source>
        <dbReference type="ARBA" id="ARBA00022723"/>
    </source>
</evidence>
<dbReference type="InParanoid" id="A0A5C7EIZ9"/>
<evidence type="ECO:0000259" key="15">
    <source>
        <dbReference type="SMART" id="SM00928"/>
    </source>
</evidence>
<evidence type="ECO:0000256" key="4">
    <source>
        <dbReference type="ARBA" id="ARBA00022485"/>
    </source>
</evidence>
<dbReference type="InterPro" id="IPR037207">
    <property type="entry name" value="Nuop51_4Fe4S-bd_sf"/>
</dbReference>
<dbReference type="SUPFAM" id="SSF142984">
    <property type="entry name" value="Nqo1 middle domain-like"/>
    <property type="match status" value="1"/>
</dbReference>
<dbReference type="Proteomes" id="UP000321201">
    <property type="component" value="Unassembled WGS sequence"/>
</dbReference>
<comment type="cofactor">
    <cofactor evidence="1 14">
        <name>FMN</name>
        <dbReference type="ChEBI" id="CHEBI:58210"/>
    </cofactor>
</comment>
<dbReference type="InterPro" id="IPR050837">
    <property type="entry name" value="ComplexI_51kDa_subunit"/>
</dbReference>
<evidence type="ECO:0000256" key="14">
    <source>
        <dbReference type="RuleBase" id="RU364066"/>
    </source>
</evidence>
<proteinExistence type="inferred from homology"/>
<comment type="catalytic activity">
    <reaction evidence="13 14">
        <text>a quinone + NADH + 5 H(+)(in) = a quinol + NAD(+) + 4 H(+)(out)</text>
        <dbReference type="Rhea" id="RHEA:57888"/>
        <dbReference type="ChEBI" id="CHEBI:15378"/>
        <dbReference type="ChEBI" id="CHEBI:24646"/>
        <dbReference type="ChEBI" id="CHEBI:57540"/>
        <dbReference type="ChEBI" id="CHEBI:57945"/>
        <dbReference type="ChEBI" id="CHEBI:132124"/>
    </reaction>
</comment>
<keyword evidence="8 14" id="KW-0479">Metal-binding</keyword>
<keyword evidence="5 14" id="KW-0285">Flavoprotein</keyword>
<comment type="function">
    <text evidence="14">NDH-1 shuttles electrons from NADH, via FMN and iron-sulfur (Fe-S) centers, to quinones in the respiratory chain.</text>
</comment>
<dbReference type="Gene3D" id="6.10.250.1450">
    <property type="match status" value="1"/>
</dbReference>
<evidence type="ECO:0000256" key="10">
    <source>
        <dbReference type="ARBA" id="ARBA00023004"/>
    </source>
</evidence>
<dbReference type="PANTHER" id="PTHR11780">
    <property type="entry name" value="NADH-UBIQUINONE OXIDOREDUCTASE FLAVOPROTEIN 1 NDUFV1"/>
    <property type="match status" value="1"/>
</dbReference>
<dbReference type="SMART" id="SM00928">
    <property type="entry name" value="NADH_4Fe-4S"/>
    <property type="match status" value="1"/>
</dbReference>
<keyword evidence="7 14" id="KW-0874">Quinone</keyword>
<evidence type="ECO:0000313" key="16">
    <source>
        <dbReference type="EMBL" id="TXF11355.1"/>
    </source>
</evidence>
<dbReference type="GO" id="GO:0046872">
    <property type="term" value="F:metal ion binding"/>
    <property type="evidence" value="ECO:0007669"/>
    <property type="project" value="UniProtKB-KW"/>
</dbReference>
<evidence type="ECO:0000256" key="1">
    <source>
        <dbReference type="ARBA" id="ARBA00001917"/>
    </source>
</evidence>
<accession>A0A5C7EIZ9</accession>
<keyword evidence="4 14" id="KW-0004">4Fe-4S</keyword>
<dbReference type="RefSeq" id="WP_147800186.1">
    <property type="nucleotide sequence ID" value="NZ_VPFL01000014.1"/>
</dbReference>
<dbReference type="FunCoup" id="A0A5C7EIZ9">
    <property type="interactions" value="439"/>
</dbReference>
<dbReference type="GO" id="GO:0045333">
    <property type="term" value="P:cellular respiration"/>
    <property type="evidence" value="ECO:0007669"/>
    <property type="project" value="TreeGrafter"/>
</dbReference>
<keyword evidence="9" id="KW-1278">Translocase</keyword>
<keyword evidence="6 14" id="KW-0288">FMN</keyword>
<dbReference type="GO" id="GO:0051539">
    <property type="term" value="F:4 iron, 4 sulfur cluster binding"/>
    <property type="evidence" value="ECO:0007669"/>
    <property type="project" value="UniProtKB-UniRule"/>
</dbReference>
<keyword evidence="16" id="KW-0560">Oxidoreductase</keyword>
<dbReference type="Gene3D" id="3.10.20.600">
    <property type="match status" value="1"/>
</dbReference>
<dbReference type="InterPro" id="IPR011538">
    <property type="entry name" value="Nuo51_FMN-bd"/>
</dbReference>
<dbReference type="FunFam" id="3.10.20.600:FF:000003">
    <property type="entry name" value="NADH-quinone oxidoreductase subunit F"/>
    <property type="match status" value="1"/>
</dbReference>
<comment type="similarity">
    <text evidence="3 14">Belongs to the complex I 51 kDa subunit family.</text>
</comment>
<organism evidence="16 17">
    <name type="scientific">Pelomicrobium methylotrophicum</name>
    <dbReference type="NCBI Taxonomy" id="2602750"/>
    <lineage>
        <taxon>Bacteria</taxon>
        <taxon>Pseudomonadati</taxon>
        <taxon>Pseudomonadota</taxon>
        <taxon>Hydrogenophilia</taxon>
        <taxon>Hydrogenophilia incertae sedis</taxon>
        <taxon>Pelomicrobium</taxon>
    </lineage>
</organism>
<dbReference type="Pfam" id="PF01512">
    <property type="entry name" value="Complex1_51K"/>
    <property type="match status" value="1"/>
</dbReference>
<dbReference type="EMBL" id="VPFL01000014">
    <property type="protein sequence ID" value="TXF11355.1"/>
    <property type="molecule type" value="Genomic_DNA"/>
</dbReference>
<evidence type="ECO:0000256" key="5">
    <source>
        <dbReference type="ARBA" id="ARBA00022630"/>
    </source>
</evidence>
<evidence type="ECO:0000256" key="9">
    <source>
        <dbReference type="ARBA" id="ARBA00022967"/>
    </source>
</evidence>
<protein>
    <recommendedName>
        <fullName evidence="14">NADH-quinone oxidoreductase subunit F</fullName>
        <ecNumber evidence="14">7.1.1.-</ecNumber>
    </recommendedName>
</protein>
<dbReference type="NCBIfam" id="NF010120">
    <property type="entry name" value="PRK13596.1"/>
    <property type="match status" value="1"/>
</dbReference>
<evidence type="ECO:0000256" key="12">
    <source>
        <dbReference type="ARBA" id="ARBA00023027"/>
    </source>
</evidence>
<evidence type="ECO:0000256" key="13">
    <source>
        <dbReference type="ARBA" id="ARBA00047712"/>
    </source>
</evidence>
<dbReference type="NCBIfam" id="TIGR01959">
    <property type="entry name" value="nuoF_fam"/>
    <property type="match status" value="1"/>
</dbReference>
<evidence type="ECO:0000313" key="17">
    <source>
        <dbReference type="Proteomes" id="UP000321201"/>
    </source>
</evidence>
<gene>
    <name evidence="16" type="primary">nuoF</name>
    <name evidence="16" type="ORF">FR698_10655</name>
</gene>
<dbReference type="Pfam" id="PF10531">
    <property type="entry name" value="SLBB"/>
    <property type="match status" value="1"/>
</dbReference>
<dbReference type="InterPro" id="IPR019554">
    <property type="entry name" value="Soluble_ligand-bd"/>
</dbReference>
<dbReference type="SUPFAM" id="SSF140490">
    <property type="entry name" value="Nqo1C-terminal domain-like"/>
    <property type="match status" value="1"/>
</dbReference>
<comment type="caution">
    <text evidence="16">The sequence shown here is derived from an EMBL/GenBank/DDBJ whole genome shotgun (WGS) entry which is preliminary data.</text>
</comment>
<dbReference type="GO" id="GO:0010181">
    <property type="term" value="F:FMN binding"/>
    <property type="evidence" value="ECO:0007669"/>
    <property type="project" value="InterPro"/>
</dbReference>
<keyword evidence="10 14" id="KW-0408">Iron</keyword>
<dbReference type="GO" id="GO:0048038">
    <property type="term" value="F:quinone binding"/>
    <property type="evidence" value="ECO:0007669"/>
    <property type="project" value="UniProtKB-KW"/>
</dbReference>
<dbReference type="Gene3D" id="3.40.50.11540">
    <property type="entry name" value="NADH-ubiquinone oxidoreductase 51kDa subunit"/>
    <property type="match status" value="1"/>
</dbReference>
<dbReference type="GO" id="GO:0051287">
    <property type="term" value="F:NAD binding"/>
    <property type="evidence" value="ECO:0007669"/>
    <property type="project" value="UniProtKB-UniRule"/>
</dbReference>
<dbReference type="FunFam" id="3.40.50.11540:FF:000001">
    <property type="entry name" value="NADH dehydrogenase [ubiquinone] flavoprotein 1, mitochondrial"/>
    <property type="match status" value="1"/>
</dbReference>
<sequence>MKAPVPPFSPDIYGPEAIILKGLNGLNWRLKDYEARDGYKALRKIIAEKIPPEAVVEEVKKSALRGRGGAGFPTGLKWSFMPKGYQGQKYLVCNSDEGEPGTFKDRDILRYNPHIVIEGMAIAAYATGASVGYNYIHGEIWDVYERFEEALQEAYDAGYLGKNILGSDFSFDLYAHHGWGAYICGEETALLESLEGKKGQPRFKPPFPATCGLYGKPTTINNTETFAAVPWIILHGGEAFLELGRPNNGGTKIFSVSGHVNRPGNYEVRLGTPFAKLLEMAGGVRGGRKLKAVIPGGSSMPVLPGEVMMQTDMDYDSIAKAGSMLGSGAVIVMDETTCMVRALRRLSYFYFEESCGQCTPCREGTGWLYRVVDRIETGRGKPEDLDLLMSVADNIQGRTICALGDAAALPVKSFVTHFRSEFEYHIEHKRCLVQSSI</sequence>
<dbReference type="InterPro" id="IPR019575">
    <property type="entry name" value="Nuop51_4Fe4S-bd"/>
</dbReference>
<name>A0A5C7EIZ9_9PROT</name>